<dbReference type="AlphaFoldDB" id="S0FTD3"/>
<evidence type="ECO:0000256" key="4">
    <source>
        <dbReference type="SAM" id="SignalP"/>
    </source>
</evidence>
<dbReference type="PATRIC" id="fig|1195236.3.peg.2617"/>
<dbReference type="eggNOG" id="COG0715">
    <property type="taxonomic scope" value="Bacteria"/>
</dbReference>
<proteinExistence type="inferred from homology"/>
<evidence type="ECO:0000256" key="3">
    <source>
        <dbReference type="ARBA" id="ARBA00022729"/>
    </source>
</evidence>
<keyword evidence="3 4" id="KW-0732">Signal</keyword>
<keyword evidence="7" id="KW-1185">Reference proteome</keyword>
<evidence type="ECO:0000259" key="5">
    <source>
        <dbReference type="Pfam" id="PF09084"/>
    </source>
</evidence>
<dbReference type="EMBL" id="AORV01000033">
    <property type="protein sequence ID" value="EMS71763.1"/>
    <property type="molecule type" value="Genomic_DNA"/>
</dbReference>
<dbReference type="Proteomes" id="UP000014155">
    <property type="component" value="Unassembled WGS sequence"/>
</dbReference>
<dbReference type="InterPro" id="IPR015168">
    <property type="entry name" value="SsuA/THI5"/>
</dbReference>
<evidence type="ECO:0000256" key="2">
    <source>
        <dbReference type="ARBA" id="ARBA00010742"/>
    </source>
</evidence>
<dbReference type="SUPFAM" id="SSF53850">
    <property type="entry name" value="Periplasmic binding protein-like II"/>
    <property type="match status" value="1"/>
</dbReference>
<dbReference type="PANTHER" id="PTHR30024">
    <property type="entry name" value="ALIPHATIC SULFONATES-BINDING PROTEIN-RELATED"/>
    <property type="match status" value="1"/>
</dbReference>
<sequence>MKNKKFKLPVAALMIISLLSGGITGCGSNSNSDLKAAAQNTESNSTTKAVSGSEDKDTFKINIAVDSGTFAYPFWVAKNKGILKKYNIEANYQTYAYGIDTINAVQLDQADIGEAMDFAAVSRLGGASELQFISFIAGNKLSAAKLYVLKDNIQKVEELSGKSVVVQKGTVNEYVWAQTYDKFGIDPKSVNPLYISSTAEGLALVKSGDADAIWAGADISSQVEELGGRNLGDYSLIGFAPQGFLMLKKGYLEKNNEGVQRLLKALKEAVDMINADPEEAANIVKDNFKIPVENIARVLGDTIFDIRLSQQDVDQLDSVTKWSIRNKLIKYDFSVRDYIYLEPLQAVFPDTITYKK</sequence>
<dbReference type="PROSITE" id="PS51257">
    <property type="entry name" value="PROKAR_LIPOPROTEIN"/>
    <property type="match status" value="1"/>
</dbReference>
<protein>
    <submittedName>
        <fullName evidence="6">ABC-type nitrate/sulfonate/bicarbonate transport system, periplasmic component</fullName>
    </submittedName>
</protein>
<dbReference type="PANTHER" id="PTHR30024:SF47">
    <property type="entry name" value="TAURINE-BINDING PERIPLASMIC PROTEIN"/>
    <property type="match status" value="1"/>
</dbReference>
<evidence type="ECO:0000313" key="7">
    <source>
        <dbReference type="Proteomes" id="UP000014155"/>
    </source>
</evidence>
<dbReference type="GO" id="GO:0042597">
    <property type="term" value="C:periplasmic space"/>
    <property type="evidence" value="ECO:0007669"/>
    <property type="project" value="UniProtKB-SubCell"/>
</dbReference>
<gene>
    <name evidence="6" type="ORF">CTER_2309</name>
</gene>
<comment type="caution">
    <text evidence="6">The sequence shown here is derived from an EMBL/GenBank/DDBJ whole genome shotgun (WGS) entry which is preliminary data.</text>
</comment>
<dbReference type="RefSeq" id="WP_004625744.1">
    <property type="nucleotide sequence ID" value="NZ_AORV01000033.1"/>
</dbReference>
<dbReference type="Pfam" id="PF09084">
    <property type="entry name" value="NMT1"/>
    <property type="match status" value="1"/>
</dbReference>
<name>S0FTD3_RUMCE</name>
<reference evidence="6 7" key="1">
    <citation type="journal article" date="2013" name="Genome Announc.">
        <title>Draft Genome Sequence of the Cellulolytic, Mesophilic, Anaerobic Bacterium Clostridium termitidis Strain CT1112 (DSM 5398).</title>
        <authorList>
            <person name="Lal S."/>
            <person name="Ramachandran U."/>
            <person name="Zhang X."/>
            <person name="Munir R."/>
            <person name="Sparling R."/>
            <person name="Levin D.B."/>
        </authorList>
    </citation>
    <scope>NUCLEOTIDE SEQUENCE [LARGE SCALE GENOMIC DNA]</scope>
    <source>
        <strain evidence="6 7">CT1112</strain>
    </source>
</reference>
<evidence type="ECO:0000313" key="6">
    <source>
        <dbReference type="EMBL" id="EMS71763.1"/>
    </source>
</evidence>
<comment type="subcellular location">
    <subcellularLocation>
        <location evidence="1">Periplasm</location>
    </subcellularLocation>
</comment>
<feature type="domain" description="SsuA/THI5-like" evidence="5">
    <location>
        <begin position="73"/>
        <end position="280"/>
    </location>
</feature>
<organism evidence="6 7">
    <name type="scientific">Ruminiclostridium cellobioparum subsp. termitidis CT1112</name>
    <dbReference type="NCBI Taxonomy" id="1195236"/>
    <lineage>
        <taxon>Bacteria</taxon>
        <taxon>Bacillati</taxon>
        <taxon>Bacillota</taxon>
        <taxon>Clostridia</taxon>
        <taxon>Eubacteriales</taxon>
        <taxon>Oscillospiraceae</taxon>
        <taxon>Ruminiclostridium</taxon>
    </lineage>
</organism>
<dbReference type="STRING" id="1195236.CTER_2309"/>
<dbReference type="Gene3D" id="3.40.190.10">
    <property type="entry name" value="Periplasmic binding protein-like II"/>
    <property type="match status" value="2"/>
</dbReference>
<feature type="signal peptide" evidence="4">
    <location>
        <begin position="1"/>
        <end position="22"/>
    </location>
</feature>
<evidence type="ECO:0000256" key="1">
    <source>
        <dbReference type="ARBA" id="ARBA00004418"/>
    </source>
</evidence>
<accession>S0FTD3</accession>
<feature type="chain" id="PRO_5039683590" evidence="4">
    <location>
        <begin position="23"/>
        <end position="356"/>
    </location>
</feature>
<comment type="similarity">
    <text evidence="2">Belongs to the bacterial solute-binding protein SsuA/TauA family.</text>
</comment>